<dbReference type="PANTHER" id="PTHR31470">
    <property type="entry name" value="CYSTEINE PROTEINASES SUPERFAMILY PROTEIN-RELATED-RELATED"/>
    <property type="match status" value="1"/>
</dbReference>
<dbReference type="EMBL" id="AYRZ02000009">
    <property type="protein sequence ID" value="PHT71992.1"/>
    <property type="molecule type" value="Genomic_DNA"/>
</dbReference>
<proteinExistence type="predicted"/>
<dbReference type="Proteomes" id="UP000222542">
    <property type="component" value="Unassembled WGS sequence"/>
</dbReference>
<dbReference type="Gramene" id="PHT71992">
    <property type="protein sequence ID" value="PHT71992"/>
    <property type="gene ID" value="T459_22777"/>
</dbReference>
<accession>A0A2G2YQG4</accession>
<dbReference type="AlphaFoldDB" id="A0A2G2YQG4"/>
<sequence>MPLSLSCTDVQCARTTGEQHEPKKVYVTVEAIAEEHKITVDNPSTASKEEEKVEPVNSGERKNYLFEGFNILDEALKNPTQLINDYSEWIADGLLQHHVGRRRCDPSSEIQKLAKILPTYLDISGFLDQKVHTDWSTIEAYQDKMGNPFDVQYVEGIAQQTIGSLEAKAWKPQETLKIHDDRSRIS</sequence>
<reference evidence="1 2" key="2">
    <citation type="journal article" date="2017" name="Genome Biol.">
        <title>New reference genome sequences of hot pepper reveal the massive evolution of plant disease-resistance genes by retroduplication.</title>
        <authorList>
            <person name="Kim S."/>
            <person name="Park J."/>
            <person name="Yeom S.I."/>
            <person name="Kim Y.M."/>
            <person name="Seo E."/>
            <person name="Kim K.T."/>
            <person name="Kim M.S."/>
            <person name="Lee J.M."/>
            <person name="Cheong K."/>
            <person name="Shin H.S."/>
            <person name="Kim S.B."/>
            <person name="Han K."/>
            <person name="Lee J."/>
            <person name="Park M."/>
            <person name="Lee H.A."/>
            <person name="Lee H.Y."/>
            <person name="Lee Y."/>
            <person name="Oh S."/>
            <person name="Lee J.H."/>
            <person name="Choi E."/>
            <person name="Choi E."/>
            <person name="Lee S.E."/>
            <person name="Jeon J."/>
            <person name="Kim H."/>
            <person name="Choi G."/>
            <person name="Song H."/>
            <person name="Lee J."/>
            <person name="Lee S.C."/>
            <person name="Kwon J.K."/>
            <person name="Lee H.Y."/>
            <person name="Koo N."/>
            <person name="Hong Y."/>
            <person name="Kim R.W."/>
            <person name="Kang W.H."/>
            <person name="Huh J.H."/>
            <person name="Kang B.C."/>
            <person name="Yang T.J."/>
            <person name="Lee Y.H."/>
            <person name="Bennetzen J.L."/>
            <person name="Choi D."/>
        </authorList>
    </citation>
    <scope>NUCLEOTIDE SEQUENCE [LARGE SCALE GENOMIC DNA]</scope>
    <source>
        <strain evidence="2">cv. CM334</strain>
    </source>
</reference>
<gene>
    <name evidence="1" type="ORF">T459_22777</name>
</gene>
<protein>
    <submittedName>
        <fullName evidence="1">Uncharacterized protein</fullName>
    </submittedName>
</protein>
<evidence type="ECO:0000313" key="2">
    <source>
        <dbReference type="Proteomes" id="UP000222542"/>
    </source>
</evidence>
<dbReference type="PANTHER" id="PTHR31470:SF46">
    <property type="entry name" value="ULP1 PROTEASE FAMILY, C-TERMINAL CATALYTIC DOMAIN CONTAINING PROTEIN"/>
    <property type="match status" value="1"/>
</dbReference>
<keyword evidence="2" id="KW-1185">Reference proteome</keyword>
<comment type="caution">
    <text evidence="1">The sequence shown here is derived from an EMBL/GenBank/DDBJ whole genome shotgun (WGS) entry which is preliminary data.</text>
</comment>
<reference evidence="1 2" key="1">
    <citation type="journal article" date="2014" name="Nat. Genet.">
        <title>Genome sequence of the hot pepper provides insights into the evolution of pungency in Capsicum species.</title>
        <authorList>
            <person name="Kim S."/>
            <person name="Park M."/>
            <person name="Yeom S.I."/>
            <person name="Kim Y.M."/>
            <person name="Lee J.M."/>
            <person name="Lee H.A."/>
            <person name="Seo E."/>
            <person name="Choi J."/>
            <person name="Cheong K."/>
            <person name="Kim K.T."/>
            <person name="Jung K."/>
            <person name="Lee G.W."/>
            <person name="Oh S.K."/>
            <person name="Bae C."/>
            <person name="Kim S.B."/>
            <person name="Lee H.Y."/>
            <person name="Kim S.Y."/>
            <person name="Kim M.S."/>
            <person name="Kang B.C."/>
            <person name="Jo Y.D."/>
            <person name="Yang H.B."/>
            <person name="Jeong H.J."/>
            <person name="Kang W.H."/>
            <person name="Kwon J.K."/>
            <person name="Shin C."/>
            <person name="Lim J.Y."/>
            <person name="Park J.H."/>
            <person name="Huh J.H."/>
            <person name="Kim J.S."/>
            <person name="Kim B.D."/>
            <person name="Cohen O."/>
            <person name="Paran I."/>
            <person name="Suh M.C."/>
            <person name="Lee S.B."/>
            <person name="Kim Y.K."/>
            <person name="Shin Y."/>
            <person name="Noh S.J."/>
            <person name="Park J."/>
            <person name="Seo Y.S."/>
            <person name="Kwon S.Y."/>
            <person name="Kim H.A."/>
            <person name="Park J.M."/>
            <person name="Kim H.J."/>
            <person name="Choi S.B."/>
            <person name="Bosland P.W."/>
            <person name="Reeves G."/>
            <person name="Jo S.H."/>
            <person name="Lee B.W."/>
            <person name="Cho H.T."/>
            <person name="Choi H.S."/>
            <person name="Lee M.S."/>
            <person name="Yu Y."/>
            <person name="Do Choi Y."/>
            <person name="Park B.S."/>
            <person name="van Deynze A."/>
            <person name="Ashrafi H."/>
            <person name="Hill T."/>
            <person name="Kim W.T."/>
            <person name="Pai H.S."/>
            <person name="Ahn H.K."/>
            <person name="Yeam I."/>
            <person name="Giovannoni J.J."/>
            <person name="Rose J.K."/>
            <person name="Sorensen I."/>
            <person name="Lee S.J."/>
            <person name="Kim R.W."/>
            <person name="Choi I.Y."/>
            <person name="Choi B.S."/>
            <person name="Lim J.S."/>
            <person name="Lee Y.H."/>
            <person name="Choi D."/>
        </authorList>
    </citation>
    <scope>NUCLEOTIDE SEQUENCE [LARGE SCALE GENOMIC DNA]</scope>
    <source>
        <strain evidence="2">cv. CM334</strain>
    </source>
</reference>
<name>A0A2G2YQG4_CAPAN</name>
<organism evidence="1 2">
    <name type="scientific">Capsicum annuum</name>
    <name type="common">Capsicum pepper</name>
    <dbReference type="NCBI Taxonomy" id="4072"/>
    <lineage>
        <taxon>Eukaryota</taxon>
        <taxon>Viridiplantae</taxon>
        <taxon>Streptophyta</taxon>
        <taxon>Embryophyta</taxon>
        <taxon>Tracheophyta</taxon>
        <taxon>Spermatophyta</taxon>
        <taxon>Magnoliopsida</taxon>
        <taxon>eudicotyledons</taxon>
        <taxon>Gunneridae</taxon>
        <taxon>Pentapetalae</taxon>
        <taxon>asterids</taxon>
        <taxon>lamiids</taxon>
        <taxon>Solanales</taxon>
        <taxon>Solanaceae</taxon>
        <taxon>Solanoideae</taxon>
        <taxon>Capsiceae</taxon>
        <taxon>Capsicum</taxon>
    </lineage>
</organism>
<evidence type="ECO:0000313" key="1">
    <source>
        <dbReference type="EMBL" id="PHT71992.1"/>
    </source>
</evidence>